<feature type="compositionally biased region" description="Basic residues" evidence="2">
    <location>
        <begin position="908"/>
        <end position="929"/>
    </location>
</feature>
<feature type="region of interest" description="Disordered" evidence="2">
    <location>
        <begin position="474"/>
        <end position="507"/>
    </location>
</feature>
<feature type="region of interest" description="Disordered" evidence="2">
    <location>
        <begin position="1182"/>
        <end position="1202"/>
    </location>
</feature>
<dbReference type="PANTHER" id="PTHR10063:SF11">
    <property type="entry name" value="RHO GTPASE-ACTIVATING PROTEIN CG5521-RELATED"/>
    <property type="match status" value="1"/>
</dbReference>
<keyword evidence="1" id="KW-0343">GTPase activation</keyword>
<feature type="region of interest" description="Disordered" evidence="2">
    <location>
        <begin position="563"/>
        <end position="600"/>
    </location>
</feature>
<dbReference type="GO" id="GO:0005737">
    <property type="term" value="C:cytoplasm"/>
    <property type="evidence" value="ECO:0007669"/>
    <property type="project" value="TreeGrafter"/>
</dbReference>
<feature type="region of interest" description="Disordered" evidence="2">
    <location>
        <begin position="828"/>
        <end position="929"/>
    </location>
</feature>
<dbReference type="GO" id="GO:0051056">
    <property type="term" value="P:regulation of small GTPase mediated signal transduction"/>
    <property type="evidence" value="ECO:0007669"/>
    <property type="project" value="InterPro"/>
</dbReference>
<dbReference type="GO" id="GO:0005096">
    <property type="term" value="F:GTPase activator activity"/>
    <property type="evidence" value="ECO:0007669"/>
    <property type="project" value="UniProtKB-KW"/>
</dbReference>
<dbReference type="SUPFAM" id="SSF111347">
    <property type="entry name" value="Rap/Ran-GAP"/>
    <property type="match status" value="1"/>
</dbReference>
<dbReference type="GO" id="GO:0005634">
    <property type="term" value="C:nucleus"/>
    <property type="evidence" value="ECO:0007669"/>
    <property type="project" value="InterPro"/>
</dbReference>
<dbReference type="InterPro" id="IPR027107">
    <property type="entry name" value="Tuberin/Ral-act_asu"/>
</dbReference>
<evidence type="ECO:0000313" key="5">
    <source>
        <dbReference type="Proteomes" id="UP001146793"/>
    </source>
</evidence>
<proteinExistence type="predicted"/>
<organism evidence="4 5">
    <name type="scientific">Anaeramoeba flamelloides</name>
    <dbReference type="NCBI Taxonomy" id="1746091"/>
    <lineage>
        <taxon>Eukaryota</taxon>
        <taxon>Metamonada</taxon>
        <taxon>Anaeramoebidae</taxon>
        <taxon>Anaeramoeba</taxon>
    </lineage>
</organism>
<feature type="compositionally biased region" description="Basic and acidic residues" evidence="2">
    <location>
        <begin position="775"/>
        <end position="785"/>
    </location>
</feature>
<feature type="compositionally biased region" description="Acidic residues" evidence="2">
    <location>
        <begin position="838"/>
        <end position="862"/>
    </location>
</feature>
<evidence type="ECO:0000256" key="1">
    <source>
        <dbReference type="ARBA" id="ARBA00022468"/>
    </source>
</evidence>
<feature type="region of interest" description="Disordered" evidence="2">
    <location>
        <begin position="984"/>
        <end position="1020"/>
    </location>
</feature>
<reference evidence="4" key="1">
    <citation type="submission" date="2022-08" db="EMBL/GenBank/DDBJ databases">
        <title>Novel sulphate-reducing endosymbionts in the free-living metamonad Anaeramoeba.</title>
        <authorList>
            <person name="Jerlstrom-Hultqvist J."/>
            <person name="Cepicka I."/>
            <person name="Gallot-Lavallee L."/>
            <person name="Salas-Leiva D."/>
            <person name="Curtis B.A."/>
            <person name="Zahonova K."/>
            <person name="Pipaliya S."/>
            <person name="Dacks J."/>
            <person name="Roger A.J."/>
        </authorList>
    </citation>
    <scope>NUCLEOTIDE SEQUENCE</scope>
    <source>
        <strain evidence="4">Busselton2</strain>
    </source>
</reference>
<evidence type="ECO:0000256" key="2">
    <source>
        <dbReference type="SAM" id="MobiDB-lite"/>
    </source>
</evidence>
<feature type="compositionally biased region" description="Polar residues" evidence="2">
    <location>
        <begin position="765"/>
        <end position="774"/>
    </location>
</feature>
<feature type="compositionally biased region" description="Basic and acidic residues" evidence="2">
    <location>
        <begin position="563"/>
        <end position="572"/>
    </location>
</feature>
<evidence type="ECO:0000313" key="4">
    <source>
        <dbReference type="EMBL" id="KAJ3425550.1"/>
    </source>
</evidence>
<dbReference type="Proteomes" id="UP001146793">
    <property type="component" value="Unassembled WGS sequence"/>
</dbReference>
<feature type="compositionally biased region" description="Basic residues" evidence="2">
    <location>
        <begin position="577"/>
        <end position="590"/>
    </location>
</feature>
<sequence>MNIIVTYIEVFNLLITLESRIPKGQEYRKLPYLRLFSKIFIDNCLLSEKYKLGRSLSYGGLCYLYRYDQYSIKREELYKFYSILVYGFKLEDPFITKNILDFFCDFFSFCYIGSYGLITQFLESIQFYFSLSPTVEISNQTTIHAIILLSSIININDQFKNSPIFDFSKIVKENNNSSHQIFSKTKSLLEKESIKRENQIFLIKKSKEQQKLVNSELNRQKDLKLEWVNKGIEKEIEKININKIEIREKILNILKIILEKSNKIIKSRTEGENVGKLKKSISNPINTNPKTIVKTVKYGIEATSMALNTCFALCLAELNYKKTNQQIISNCIRLFISYADFYLERISLTANSCLQKLFYYSKQINAINKELLINLFIRICDRILTNIKRIENSFEINLKMKYKKKDREKFDSKSEIELPNYLTFLLKTILVCIVYNPQFFIEKITSDSIFNTISKIFNLLITFCKHVAKNNKNFKNSNSNNNINNTNNSTNNNTNNSNSSNQSKIDDDDEINLIPEDYQKQFYLIQNTLNKLNNGSENSNQNQFIRSCSANNLIRNSNLLDKESQRQKEKQQQKQKQQQKPKKKFKKSFSKNKQSNNEIDQMNKDQINGSQIYNSNCFEETLNLINFILTLWNNYPMGYSSEIVDSKIREFDDLPKELISHNEKIINKQQKKRKISDSRTNKEILSSILSEKKRYDPISYYKYSKIFASLNSIFIIQELPIENGHRYIRLIMRNPTGKYVWDALFNPNGHKIGDNNGFDIDQKSTKNQNKQGRVNNEKKKIIKKKENETDNENTIYIRKVGEIPKFKKAVNSTHLDMLNEMLDYLDENKKNDHNENGNENENENENEKNNDDDDDDDDDDDENKNKKRYKGKVKDQTANEDLTSTESEFEVDYNEKINNNNNNSPQKSQKKGKFGILKIKKGKKKEKRKQLLRQIRNINLNKQRKNWITEKQFVELSNKVENKQTNQKNQLNTNLKKKIKIKNNYQSQLTNDDNDQIEKKLDNGDDNDNDNDDEDEDEDENANELLLNPLNHFQKIPQRQKPIHFSHFCRLLLSQLGFLNQKRKWILLEWNTSLHKLLHELDEKPTRLIHKINVIYVGKGQRNARDILKNDKGSPSFEEFIYSLGWEINIQKHLGYKGDLHENEFFKKNIINTLYYSDFENEIIFNIPSKILNNFENTIEKGNKGEVGEKGDKSANENEKEKNDELKYKNKLKYISNNYLNIIWSEDIKEYDPSIFPSKSHFVTFVIYPLPNGFFRIQIFTKPEIQIFGPIIDGMVLNKRNLSYMIRTSAILTNTFIYKYYKGNYQNPHYVRNNLISEIINQYQISKNFDQYFIHIITTQEPEDDIKCYGNVINKLKII</sequence>
<gene>
    <name evidence="4" type="ORF">M0812_27995</name>
</gene>
<feature type="region of interest" description="Disordered" evidence="2">
    <location>
        <begin position="755"/>
        <end position="785"/>
    </location>
</feature>
<name>A0AAV7YAC7_9EUKA</name>
<feature type="compositionally biased region" description="Low complexity" evidence="2">
    <location>
        <begin position="474"/>
        <end position="501"/>
    </location>
</feature>
<dbReference type="InterPro" id="IPR000331">
    <property type="entry name" value="Rap/Ran_GAP_dom"/>
</dbReference>
<protein>
    <submittedName>
        <fullName evidence="4">Rho gtpase-activating protein</fullName>
    </submittedName>
</protein>
<comment type="caution">
    <text evidence="4">The sequence shown here is derived from an EMBL/GenBank/DDBJ whole genome shotgun (WGS) entry which is preliminary data.</text>
</comment>
<dbReference type="PROSITE" id="PS50085">
    <property type="entry name" value="RAPGAP"/>
    <property type="match status" value="1"/>
</dbReference>
<feature type="compositionally biased region" description="Acidic residues" evidence="2">
    <location>
        <begin position="1004"/>
        <end position="1020"/>
    </location>
</feature>
<accession>A0AAV7YAC7</accession>
<dbReference type="Pfam" id="PF02145">
    <property type="entry name" value="Rap_GAP"/>
    <property type="match status" value="1"/>
</dbReference>
<dbReference type="EMBL" id="JANTQA010000070">
    <property type="protein sequence ID" value="KAJ3425550.1"/>
    <property type="molecule type" value="Genomic_DNA"/>
</dbReference>
<feature type="domain" description="Rap-GAP" evidence="3">
    <location>
        <begin position="1078"/>
        <end position="1319"/>
    </location>
</feature>
<dbReference type="Gene3D" id="3.40.50.11210">
    <property type="entry name" value="Rap/Ran-GAP"/>
    <property type="match status" value="1"/>
</dbReference>
<dbReference type="PANTHER" id="PTHR10063">
    <property type="entry name" value="TUBERIN"/>
    <property type="match status" value="1"/>
</dbReference>
<evidence type="ECO:0000259" key="3">
    <source>
        <dbReference type="PROSITE" id="PS50085"/>
    </source>
</evidence>
<dbReference type="InterPro" id="IPR035974">
    <property type="entry name" value="Rap/Ran-GAP_sf"/>
</dbReference>